<dbReference type="OrthoDB" id="497989at2759"/>
<evidence type="ECO:0000313" key="4">
    <source>
        <dbReference type="Proteomes" id="UP000009170"/>
    </source>
</evidence>
<dbReference type="GeneID" id="9833174"/>
<feature type="compositionally biased region" description="Basic and acidic residues" evidence="1">
    <location>
        <begin position="1"/>
        <end position="10"/>
    </location>
</feature>
<feature type="transmembrane region" description="Helical" evidence="2">
    <location>
        <begin position="267"/>
        <end position="289"/>
    </location>
</feature>
<protein>
    <submittedName>
        <fullName evidence="3">Surfeit locus 1/Shy1</fullName>
    </submittedName>
</protein>
<dbReference type="GO" id="GO:0016020">
    <property type="term" value="C:membrane"/>
    <property type="evidence" value="ECO:0007669"/>
    <property type="project" value="InterPro"/>
</dbReference>
<feature type="region of interest" description="Disordered" evidence="1">
    <location>
        <begin position="1"/>
        <end position="24"/>
    </location>
</feature>
<comment type="caution">
    <text evidence="3">The sequence shown here is derived from an EMBL/GenBank/DDBJ whole genome shotgun (WGS) entry which is preliminary data.</text>
</comment>
<dbReference type="RefSeq" id="XP_022838689.1">
    <property type="nucleotide sequence ID" value="XM_022984413.1"/>
</dbReference>
<evidence type="ECO:0000313" key="3">
    <source>
        <dbReference type="EMBL" id="CEF97433.1"/>
    </source>
</evidence>
<accession>A0A090N336</accession>
<reference evidence="3 4" key="2">
    <citation type="journal article" date="2014" name="BMC Genomics">
        <title>An improved genome of the model marine alga Ostreococcus tauri unfolds by assessing Illumina de novo assemblies.</title>
        <authorList>
            <person name="Blanc-Mathieu R."/>
            <person name="Verhelst B."/>
            <person name="Derelle E."/>
            <person name="Rombauts S."/>
            <person name="Bouget F.Y."/>
            <person name="Carre I."/>
            <person name="Chateau A."/>
            <person name="Eyre-Walker A."/>
            <person name="Grimsley N."/>
            <person name="Moreau H."/>
            <person name="Piegu B."/>
            <person name="Rivals E."/>
            <person name="Schackwitz W."/>
            <person name="Van de Peer Y."/>
            <person name="Piganeau G."/>
        </authorList>
    </citation>
    <scope>NUCLEOTIDE SEQUENCE [LARGE SCALE GENOMIC DNA]</scope>
    <source>
        <strain evidence="4">OTTH 0595 / CCAP 157/2 / RCC745</strain>
    </source>
</reference>
<evidence type="ECO:0000256" key="1">
    <source>
        <dbReference type="SAM" id="MobiDB-lite"/>
    </source>
</evidence>
<dbReference type="InParanoid" id="A0A090N336"/>
<dbReference type="KEGG" id="ota:OT_ostta04g00590"/>
<dbReference type="InterPro" id="IPR002994">
    <property type="entry name" value="Surf1/Shy1"/>
</dbReference>
<keyword evidence="2" id="KW-1133">Transmembrane helix</keyword>
<organism evidence="3 4">
    <name type="scientific">Ostreococcus tauri</name>
    <name type="common">Marine green alga</name>
    <dbReference type="NCBI Taxonomy" id="70448"/>
    <lineage>
        <taxon>Eukaryota</taxon>
        <taxon>Viridiplantae</taxon>
        <taxon>Chlorophyta</taxon>
        <taxon>Mamiellophyceae</taxon>
        <taxon>Mamiellales</taxon>
        <taxon>Bathycoccaceae</taxon>
        <taxon>Ostreococcus</taxon>
    </lineage>
</organism>
<dbReference type="AlphaFoldDB" id="A0A090N336"/>
<dbReference type="Proteomes" id="UP000009170">
    <property type="component" value="Unassembled WGS sequence"/>
</dbReference>
<gene>
    <name evidence="3" type="ORF">OT_ostta04g00590</name>
</gene>
<name>A0A090N336_OSTTA</name>
<keyword evidence="2" id="KW-0812">Transmembrane</keyword>
<keyword evidence="2" id="KW-0472">Membrane</keyword>
<dbReference type="PROSITE" id="PS50895">
    <property type="entry name" value="SURF1"/>
    <property type="match status" value="1"/>
</dbReference>
<dbReference type="EMBL" id="CAID01000004">
    <property type="protein sequence ID" value="CEF97433.1"/>
    <property type="molecule type" value="Genomic_DNA"/>
</dbReference>
<proteinExistence type="predicted"/>
<reference evidence="4" key="1">
    <citation type="journal article" date="2006" name="Proc. Natl. Acad. Sci. U.S.A.">
        <title>Genome analysis of the smallest free-living eukaryote Ostreococcus tauri unveils many unique features.</title>
        <authorList>
            <person name="Derelle E."/>
            <person name="Ferraz C."/>
            <person name="Rombauts S."/>
            <person name="Rouze P."/>
            <person name="Worden A.Z."/>
            <person name="Robbens S."/>
            <person name="Partensky F."/>
            <person name="Degroeve S."/>
            <person name="Echeynie S."/>
            <person name="Cooke R."/>
            <person name="Saeys Y."/>
            <person name="Wuyts J."/>
            <person name="Jabbari K."/>
            <person name="Bowler C."/>
            <person name="Panaud O."/>
            <person name="Piegu B."/>
            <person name="Ball S.G."/>
            <person name="Ral J.-P."/>
            <person name="Bouget F.-Y."/>
            <person name="Piganeau G."/>
            <person name="De Baets B."/>
            <person name="Picard A."/>
            <person name="Delseny M."/>
            <person name="Demaille J."/>
            <person name="Van de Peer Y."/>
            <person name="Moreau H."/>
        </authorList>
    </citation>
    <scope>NUCLEOTIDE SEQUENCE [LARGE SCALE GENOMIC DNA]</scope>
    <source>
        <strain evidence="4">OTTH 0595 / CCAP 157/2 / RCC745</strain>
    </source>
</reference>
<sequence>MSRSLVETRRPPPPRARPRARVLSRASTSSVVARVERLGNPHAIDDDSIAHDVRYESDVFQCDGRAAYSTFRSSTTTRERRDLRELERAASARAVGPSAYVVRWSASFVPAKTRALYDLALNWPFGELEIEKRDILDKIGETSRFTYRALFRVLARAVREKKMRIPIAKIEGVSELTFDDDGKLTRHVERLTLVREMNAGRVRNKRIARDVLEYLDAWKPPGMSLERWDEIVEDKVDVYAVPGMRQLDVDGLEEDFADGGRVEDATALLGFFTLIILAFGFGFGSWYLARAHQQLELVRALDAALDA</sequence>
<keyword evidence="4" id="KW-1185">Reference proteome</keyword>
<evidence type="ECO:0000256" key="2">
    <source>
        <dbReference type="SAM" id="Phobius"/>
    </source>
</evidence>